<comment type="pathway">
    <text evidence="2 6">Metabolic intermediate biosynthesis; 5-phospho-alpha-D-ribose 1-diphosphate biosynthesis; 5-phospho-alpha-D-ribose 1-diphosphate from D-ribose 5-phosphate (route II): step 3/3.</text>
</comment>
<feature type="domain" description="Guanylate kinase-like" evidence="7">
    <location>
        <begin position="20"/>
        <end position="197"/>
    </location>
</feature>
<dbReference type="InterPro" id="IPR008144">
    <property type="entry name" value="Guanylate_kin-like_dom"/>
</dbReference>
<dbReference type="InterPro" id="IPR027417">
    <property type="entry name" value="P-loop_NTPase"/>
</dbReference>
<organism evidence="8 9">
    <name type="scientific">Nitratireductor basaltis</name>
    <dbReference type="NCBI Taxonomy" id="472175"/>
    <lineage>
        <taxon>Bacteria</taxon>
        <taxon>Pseudomonadati</taxon>
        <taxon>Pseudomonadota</taxon>
        <taxon>Alphaproteobacteria</taxon>
        <taxon>Hyphomicrobiales</taxon>
        <taxon>Phyllobacteriaceae</taxon>
        <taxon>Nitratireductor</taxon>
    </lineage>
</organism>
<keyword evidence="5 6" id="KW-0067">ATP-binding</keyword>
<evidence type="ECO:0000256" key="6">
    <source>
        <dbReference type="HAMAP-Rule" id="MF_00836"/>
    </source>
</evidence>
<dbReference type="OrthoDB" id="341217at2"/>
<gene>
    <name evidence="6 8" type="primary">phnN</name>
    <name evidence="8" type="ORF">EL18_02571</name>
</gene>
<dbReference type="SMART" id="SM00072">
    <property type="entry name" value="GuKc"/>
    <property type="match status" value="1"/>
</dbReference>
<proteinExistence type="inferred from homology"/>
<evidence type="ECO:0000313" key="8">
    <source>
        <dbReference type="EMBL" id="KFB08321.1"/>
    </source>
</evidence>
<dbReference type="STRING" id="472175.EL18_02571"/>
<evidence type="ECO:0000256" key="2">
    <source>
        <dbReference type="ARBA" id="ARBA00005069"/>
    </source>
</evidence>
<keyword evidence="8" id="KW-0418">Kinase</keyword>
<dbReference type="Gene3D" id="3.40.50.300">
    <property type="entry name" value="P-loop containing nucleotide triphosphate hydrolases"/>
    <property type="match status" value="1"/>
</dbReference>
<dbReference type="EC" id="2.7.4.23" evidence="6"/>
<dbReference type="EMBL" id="JMQM01000002">
    <property type="protein sequence ID" value="KFB08321.1"/>
    <property type="molecule type" value="Genomic_DNA"/>
</dbReference>
<dbReference type="AlphaFoldDB" id="A0A084U5T5"/>
<dbReference type="GO" id="GO:0019634">
    <property type="term" value="P:organic phosphonate metabolic process"/>
    <property type="evidence" value="ECO:0007669"/>
    <property type="project" value="UniProtKB-UniRule"/>
</dbReference>
<dbReference type="GO" id="GO:0006015">
    <property type="term" value="P:5-phosphoribose 1-diphosphate biosynthetic process"/>
    <property type="evidence" value="ECO:0007669"/>
    <property type="project" value="UniProtKB-UniRule"/>
</dbReference>
<dbReference type="PATRIC" id="fig|472175.3.peg.2562"/>
<evidence type="ECO:0000313" key="9">
    <source>
        <dbReference type="Proteomes" id="UP000053675"/>
    </source>
</evidence>
<dbReference type="Proteomes" id="UP000053675">
    <property type="component" value="Unassembled WGS sequence"/>
</dbReference>
<keyword evidence="4 6" id="KW-0547">Nucleotide-binding</keyword>
<evidence type="ECO:0000256" key="1">
    <source>
        <dbReference type="ARBA" id="ARBA00000373"/>
    </source>
</evidence>
<dbReference type="PROSITE" id="PS50052">
    <property type="entry name" value="GUANYLATE_KINASE_2"/>
    <property type="match status" value="1"/>
</dbReference>
<dbReference type="InterPro" id="IPR008145">
    <property type="entry name" value="GK/Ca_channel_bsu"/>
</dbReference>
<dbReference type="HAMAP" id="MF_00836">
    <property type="entry name" value="PhnN"/>
    <property type="match status" value="1"/>
</dbReference>
<evidence type="ECO:0000259" key="7">
    <source>
        <dbReference type="PROSITE" id="PS50052"/>
    </source>
</evidence>
<keyword evidence="3 6" id="KW-0808">Transferase</keyword>
<name>A0A084U5T5_9HYPH</name>
<comment type="function">
    <text evidence="6">Catalyzes the phosphorylation of ribose 1,5-bisphosphate to 5-phospho-D-ribosyl alpha-1-diphosphate (PRPP).</text>
</comment>
<evidence type="ECO:0000256" key="3">
    <source>
        <dbReference type="ARBA" id="ARBA00022679"/>
    </source>
</evidence>
<comment type="catalytic activity">
    <reaction evidence="1 6">
        <text>alpha-D-ribose 1,5-bisphosphate + ATP = 5-phospho-alpha-D-ribose 1-diphosphate + ADP</text>
        <dbReference type="Rhea" id="RHEA:20109"/>
        <dbReference type="ChEBI" id="CHEBI:30616"/>
        <dbReference type="ChEBI" id="CHEBI:58017"/>
        <dbReference type="ChEBI" id="CHEBI:68688"/>
        <dbReference type="ChEBI" id="CHEBI:456216"/>
        <dbReference type="EC" id="2.7.4.23"/>
    </reaction>
</comment>
<keyword evidence="9" id="KW-1185">Reference proteome</keyword>
<dbReference type="Pfam" id="PF13238">
    <property type="entry name" value="AAA_18"/>
    <property type="match status" value="1"/>
</dbReference>
<dbReference type="SUPFAM" id="SSF52540">
    <property type="entry name" value="P-loop containing nucleoside triphosphate hydrolases"/>
    <property type="match status" value="1"/>
</dbReference>
<dbReference type="NCBIfam" id="TIGR02322">
    <property type="entry name" value="phosphon_PhnN"/>
    <property type="match status" value="1"/>
</dbReference>
<dbReference type="GO" id="GO:0005524">
    <property type="term" value="F:ATP binding"/>
    <property type="evidence" value="ECO:0007669"/>
    <property type="project" value="UniProtKB-KW"/>
</dbReference>
<dbReference type="InterPro" id="IPR012699">
    <property type="entry name" value="PhnN"/>
</dbReference>
<dbReference type="GO" id="GO:0033863">
    <property type="term" value="F:ribose 1,5-bisphosphate phosphokinase activity"/>
    <property type="evidence" value="ECO:0007669"/>
    <property type="project" value="UniProtKB-UniRule"/>
</dbReference>
<evidence type="ECO:0000256" key="4">
    <source>
        <dbReference type="ARBA" id="ARBA00022741"/>
    </source>
</evidence>
<dbReference type="UniPathway" id="UPA00087">
    <property type="reaction ID" value="UER00175"/>
</dbReference>
<dbReference type="RefSeq" id="WP_036484922.1">
    <property type="nucleotide sequence ID" value="NZ_JMQM01000002.1"/>
</dbReference>
<comment type="similarity">
    <text evidence="6">Belongs to the ribose 1,5-bisphosphokinase family.</text>
</comment>
<protein>
    <recommendedName>
        <fullName evidence="6">Ribose 1,5-bisphosphate phosphokinase PhnN</fullName>
        <ecNumber evidence="6">2.7.4.23</ecNumber>
    </recommendedName>
    <alternativeName>
        <fullName evidence="6">Ribose 1,5-bisphosphokinase</fullName>
    </alternativeName>
</protein>
<comment type="caution">
    <text evidence="8">The sequence shown here is derived from an EMBL/GenBank/DDBJ whole genome shotgun (WGS) entry which is preliminary data.</text>
</comment>
<evidence type="ECO:0000256" key="5">
    <source>
        <dbReference type="ARBA" id="ARBA00022840"/>
    </source>
</evidence>
<accession>A0A084U5T5</accession>
<dbReference type="eggNOG" id="COG3709">
    <property type="taxonomic scope" value="Bacteria"/>
</dbReference>
<reference evidence="8 9" key="1">
    <citation type="submission" date="2014-05" db="EMBL/GenBank/DDBJ databases">
        <title>Draft Genome Sequence of Nitratireductor basaltis Strain UMTGB225, A Marine Bacterium Isolated from Green Barrel Tunicate.</title>
        <authorList>
            <person name="Gan H.Y."/>
        </authorList>
    </citation>
    <scope>NUCLEOTIDE SEQUENCE [LARGE SCALE GENOMIC DNA]</scope>
    <source>
        <strain evidence="8 9">UMTGB225</strain>
    </source>
</reference>
<sequence>MISASMERARAETPFPIRQGVFVAVAGPSGAGKDSVMQYARERLGALAGDVVFARRVITRPMEADSEEHDSLEVEAFERAERDGCFAASWRANGLCYGLPAELDDIARAGQVVVANASRAVIPALGERYVNFQPVIITAPREVLADRLAARGRESRAELLQRLERAHSSELQVPQALVIDNSGPLEQAGEKFLAVLRRAAAWSDVCDTV</sequence>
<feature type="binding site" evidence="6">
    <location>
        <begin position="27"/>
        <end position="34"/>
    </location>
    <ligand>
        <name>ATP</name>
        <dbReference type="ChEBI" id="CHEBI:30616"/>
    </ligand>
</feature>